<evidence type="ECO:0000259" key="7">
    <source>
        <dbReference type="Pfam" id="PF00441"/>
    </source>
</evidence>
<dbReference type="InterPro" id="IPR046373">
    <property type="entry name" value="Acyl-CoA_Oxase/DH_mid-dom_sf"/>
</dbReference>
<evidence type="ECO:0000259" key="8">
    <source>
        <dbReference type="Pfam" id="PF02770"/>
    </source>
</evidence>
<dbReference type="SUPFAM" id="SSF47203">
    <property type="entry name" value="Acyl-CoA dehydrogenase C-terminal domain-like"/>
    <property type="match status" value="1"/>
</dbReference>
<feature type="domain" description="Acyl-CoA oxidase/dehydrogenase middle" evidence="8">
    <location>
        <begin position="162"/>
        <end position="271"/>
    </location>
</feature>
<name>A0ABP7AXM6_9MICO</name>
<keyword evidence="3 6" id="KW-0285">Flavoprotein</keyword>
<dbReference type="Gene3D" id="1.20.140.10">
    <property type="entry name" value="Butyryl-CoA Dehydrogenase, subunit A, domain 3"/>
    <property type="match status" value="1"/>
</dbReference>
<dbReference type="PANTHER" id="PTHR42803:SF1">
    <property type="entry name" value="BROAD-SPECIFICITY LINEAR ACYL-COA DEHYDROGENASE FADE5"/>
    <property type="match status" value="1"/>
</dbReference>
<dbReference type="Pfam" id="PF00441">
    <property type="entry name" value="Acyl-CoA_dh_1"/>
    <property type="match status" value="1"/>
</dbReference>
<keyword evidence="4 6" id="KW-0274">FAD</keyword>
<keyword evidence="11" id="KW-1185">Reference proteome</keyword>
<evidence type="ECO:0000256" key="6">
    <source>
        <dbReference type="RuleBase" id="RU362125"/>
    </source>
</evidence>
<dbReference type="Pfam" id="PF12806">
    <property type="entry name" value="Acyl-CoA_dh_C"/>
    <property type="match status" value="1"/>
</dbReference>
<evidence type="ECO:0000259" key="9">
    <source>
        <dbReference type="Pfam" id="PF12806"/>
    </source>
</evidence>
<evidence type="ECO:0000313" key="11">
    <source>
        <dbReference type="Proteomes" id="UP001501697"/>
    </source>
</evidence>
<gene>
    <name evidence="10" type="ORF">GCM10022200_28710</name>
</gene>
<dbReference type="EMBL" id="BAAAYU010000005">
    <property type="protein sequence ID" value="GAA3643084.1"/>
    <property type="molecule type" value="Genomic_DNA"/>
</dbReference>
<dbReference type="PANTHER" id="PTHR42803">
    <property type="entry name" value="ACYL-COA DEHYDROGENASE"/>
    <property type="match status" value="1"/>
</dbReference>
<dbReference type="Gene3D" id="1.10.540.10">
    <property type="entry name" value="Acyl-CoA dehydrogenase/oxidase, N-terminal domain"/>
    <property type="match status" value="1"/>
</dbReference>
<evidence type="ECO:0000313" key="10">
    <source>
        <dbReference type="EMBL" id="GAA3643084.1"/>
    </source>
</evidence>
<evidence type="ECO:0000256" key="5">
    <source>
        <dbReference type="ARBA" id="ARBA00023002"/>
    </source>
</evidence>
<evidence type="ECO:0000256" key="2">
    <source>
        <dbReference type="ARBA" id="ARBA00009347"/>
    </source>
</evidence>
<evidence type="ECO:0000256" key="3">
    <source>
        <dbReference type="ARBA" id="ARBA00022630"/>
    </source>
</evidence>
<keyword evidence="5 6" id="KW-0560">Oxidoreductase</keyword>
<comment type="cofactor">
    <cofactor evidence="1 6">
        <name>FAD</name>
        <dbReference type="ChEBI" id="CHEBI:57692"/>
    </cofactor>
</comment>
<dbReference type="RefSeq" id="WP_344739746.1">
    <property type="nucleotide sequence ID" value="NZ_BAAAYU010000005.1"/>
</dbReference>
<dbReference type="InterPro" id="IPR025878">
    <property type="entry name" value="Acyl-CoA_dh-like_C_dom"/>
</dbReference>
<dbReference type="Proteomes" id="UP001501697">
    <property type="component" value="Unassembled WGS sequence"/>
</dbReference>
<dbReference type="SUPFAM" id="SSF56645">
    <property type="entry name" value="Acyl-CoA dehydrogenase NM domain-like"/>
    <property type="match status" value="1"/>
</dbReference>
<feature type="domain" description="Acyl-CoA dehydrogenase/oxidase C-terminal" evidence="7">
    <location>
        <begin position="287"/>
        <end position="438"/>
    </location>
</feature>
<dbReference type="InterPro" id="IPR009100">
    <property type="entry name" value="AcylCoA_DH/oxidase_NM_dom_sf"/>
</dbReference>
<organism evidence="10 11">
    <name type="scientific">Microbacterium awajiense</name>
    <dbReference type="NCBI Taxonomy" id="415214"/>
    <lineage>
        <taxon>Bacteria</taxon>
        <taxon>Bacillati</taxon>
        <taxon>Actinomycetota</taxon>
        <taxon>Actinomycetes</taxon>
        <taxon>Micrococcales</taxon>
        <taxon>Microbacteriaceae</taxon>
        <taxon>Microbacterium</taxon>
    </lineage>
</organism>
<dbReference type="Gene3D" id="2.40.110.10">
    <property type="entry name" value="Butyryl-CoA Dehydrogenase, subunit A, domain 2"/>
    <property type="match status" value="1"/>
</dbReference>
<dbReference type="InterPro" id="IPR052166">
    <property type="entry name" value="Diverse_Acyl-CoA_DH"/>
</dbReference>
<proteinExistence type="inferred from homology"/>
<accession>A0ABP7AXM6</accession>
<dbReference type="InterPro" id="IPR037069">
    <property type="entry name" value="AcylCoA_DH/ox_N_sf"/>
</dbReference>
<reference evidence="11" key="1">
    <citation type="journal article" date="2019" name="Int. J. Syst. Evol. Microbiol.">
        <title>The Global Catalogue of Microorganisms (GCM) 10K type strain sequencing project: providing services to taxonomists for standard genome sequencing and annotation.</title>
        <authorList>
            <consortium name="The Broad Institute Genomics Platform"/>
            <consortium name="The Broad Institute Genome Sequencing Center for Infectious Disease"/>
            <person name="Wu L."/>
            <person name="Ma J."/>
        </authorList>
    </citation>
    <scope>NUCLEOTIDE SEQUENCE [LARGE SCALE GENOMIC DNA]</scope>
    <source>
        <strain evidence="11">JCM 16544</strain>
    </source>
</reference>
<comment type="caution">
    <text evidence="10">The sequence shown here is derived from an EMBL/GenBank/DDBJ whole genome shotgun (WGS) entry which is preliminary data.</text>
</comment>
<evidence type="ECO:0000256" key="1">
    <source>
        <dbReference type="ARBA" id="ARBA00001974"/>
    </source>
</evidence>
<dbReference type="InterPro" id="IPR006091">
    <property type="entry name" value="Acyl-CoA_Oxase/DH_mid-dom"/>
</dbReference>
<dbReference type="Pfam" id="PF02770">
    <property type="entry name" value="Acyl-CoA_dh_M"/>
    <property type="match status" value="1"/>
</dbReference>
<feature type="domain" description="Acetyl-CoA dehydrogenase-like C-terminal" evidence="9">
    <location>
        <begin position="454"/>
        <end position="569"/>
    </location>
</feature>
<evidence type="ECO:0000256" key="4">
    <source>
        <dbReference type="ARBA" id="ARBA00022827"/>
    </source>
</evidence>
<protein>
    <submittedName>
        <fullName evidence="10">Acyl-CoA dehydrogenase</fullName>
    </submittedName>
</protein>
<sequence length="572" mass="60172">MPDGYTAPIDDYAFLYRDAFGVDLVARATDGAMTADDAIDVLGAAGEFAAEVLAPLDQPGDRVGAQLVDGQTRLPDGFAEAYEALVGAGWITAEAPESAGGDGLPTVVHNGLGEIWNGSNMAFALCWMLTSGAIHALDAVASPELRETFLAPMVEGRWTGTMNLTEPQAGTDLGAIRTMATPNDDGSWSITGQKIFITWGDHDVAENIVHLVLARTPDAPEGAKGISLFVVPKFLVADDGGVGERNGVQTVSLEHKLGIHGSPTCVLAYEDATGYLAGDLHGGLAGMFVMMNSARAGMGLQATGVSDRAYQRAREYAATRLQGPVLDRPAGATIAEHPDVRRLLLSMSSEIFAMRAMGVLVGDLFDRAETDGTLKLAEFFVPIFKGWTTEESLRITSDAIQVHGGSGFIEETGVAQHYRDARIMPIYEGTTAIQSNDLIGRKVIRDGGETASALFAQIDETVTTLRGLDDGVATRTADRLARALEAARQATEALLGFADSPRDAYAVGVPYLMLLGTLAGGWLHGLAVVAVIADGSTDAAGADRLVSADFYGAHHLSRVHGLAETVTAGEIV</sequence>
<dbReference type="InterPro" id="IPR009075">
    <property type="entry name" value="AcylCo_DH/oxidase_C"/>
</dbReference>
<comment type="similarity">
    <text evidence="2 6">Belongs to the acyl-CoA dehydrogenase family.</text>
</comment>
<dbReference type="InterPro" id="IPR036250">
    <property type="entry name" value="AcylCo_DH-like_C"/>
</dbReference>